<reference evidence="1 2" key="1">
    <citation type="submission" date="2016-08" db="EMBL/GenBank/DDBJ databases">
        <title>Genome sequencing of Vibrio scophthalmi strain FP3289, an isolated from Paralichthys olivaceus.</title>
        <authorList>
            <person name="Han H.-J."/>
        </authorList>
    </citation>
    <scope>NUCLEOTIDE SEQUENCE [LARGE SCALE GENOMIC DNA]</scope>
    <source>
        <strain evidence="1 2">FP3289</strain>
    </source>
</reference>
<evidence type="ECO:0000313" key="1">
    <source>
        <dbReference type="EMBL" id="ODS09822.1"/>
    </source>
</evidence>
<dbReference type="OrthoDB" id="5863705at2"/>
<evidence type="ECO:0000313" key="2">
    <source>
        <dbReference type="Proteomes" id="UP000095131"/>
    </source>
</evidence>
<dbReference type="RefSeq" id="WP_069445800.1">
    <property type="nucleotide sequence ID" value="NZ_MDCJ01000002.1"/>
</dbReference>
<proteinExistence type="predicted"/>
<comment type="caution">
    <text evidence="1">The sequence shown here is derived from an EMBL/GenBank/DDBJ whole genome shotgun (WGS) entry which is preliminary data.</text>
</comment>
<dbReference type="Proteomes" id="UP000095131">
    <property type="component" value="Unassembled WGS sequence"/>
</dbReference>
<protein>
    <submittedName>
        <fullName evidence="1">Uncharacterized protein</fullName>
    </submittedName>
</protein>
<accession>A0A1E3WLF6</accession>
<dbReference type="AlphaFoldDB" id="A0A1E3WLF6"/>
<sequence>MLYETVLRNGQTQEIQAVGRYLMLKEGELVSVVAGDKSITIPRGYVFDMGEEFTKLTVTNESENQEIELLASVVPFVAGVDGSRIGINANLQIQDGLAVRFDAPQAVTLPANQQVRAQLTNLPSVLAVEVQNMPAVKEVQKVHVVEESQPNLRFVAHETMTTTGTITGNVKRKELILKAGANNAASIWLGGVAERGFELAPDGGFILSNGAALEVLIPANCKLYVSEVTA</sequence>
<gene>
    <name evidence="1" type="ORF">VSF3289_00053</name>
</gene>
<dbReference type="EMBL" id="MDCJ01000002">
    <property type="protein sequence ID" value="ODS09822.1"/>
    <property type="molecule type" value="Genomic_DNA"/>
</dbReference>
<name>A0A1E3WLF6_9VIBR</name>
<organism evidence="1 2">
    <name type="scientific">Vibrio scophthalmi</name>
    <dbReference type="NCBI Taxonomy" id="45658"/>
    <lineage>
        <taxon>Bacteria</taxon>
        <taxon>Pseudomonadati</taxon>
        <taxon>Pseudomonadota</taxon>
        <taxon>Gammaproteobacteria</taxon>
        <taxon>Vibrionales</taxon>
        <taxon>Vibrionaceae</taxon>
        <taxon>Vibrio</taxon>
    </lineage>
</organism>